<evidence type="ECO:0000313" key="4">
    <source>
        <dbReference type="Proteomes" id="UP000184513"/>
    </source>
</evidence>
<organism evidence="3 4">
    <name type="scientific">Cyclobacterium lianum</name>
    <dbReference type="NCBI Taxonomy" id="388280"/>
    <lineage>
        <taxon>Bacteria</taxon>
        <taxon>Pseudomonadati</taxon>
        <taxon>Bacteroidota</taxon>
        <taxon>Cytophagia</taxon>
        <taxon>Cytophagales</taxon>
        <taxon>Cyclobacteriaceae</taxon>
        <taxon>Cyclobacterium</taxon>
    </lineage>
</organism>
<name>A0A1M7PMT0_9BACT</name>
<reference evidence="3 4" key="1">
    <citation type="submission" date="2016-11" db="EMBL/GenBank/DDBJ databases">
        <authorList>
            <person name="Jaros S."/>
            <person name="Januszkiewicz K."/>
            <person name="Wedrychowicz H."/>
        </authorList>
    </citation>
    <scope>NUCLEOTIDE SEQUENCE [LARGE SCALE GENOMIC DNA]</scope>
    <source>
        <strain evidence="3 4">CGMCC 1.6102</strain>
    </source>
</reference>
<dbReference type="InterPro" id="IPR027791">
    <property type="entry name" value="Galactosyl_T_C"/>
</dbReference>
<evidence type="ECO:0000313" key="3">
    <source>
        <dbReference type="EMBL" id="SHN18512.1"/>
    </source>
</evidence>
<protein>
    <submittedName>
        <fullName evidence="3">Glycosyltransferase like family 2</fullName>
    </submittedName>
</protein>
<keyword evidence="1 3" id="KW-0808">Transferase</keyword>
<gene>
    <name evidence="3" type="ORF">SAMN04488057_109171</name>
</gene>
<evidence type="ECO:0000259" key="2">
    <source>
        <dbReference type="Pfam" id="PF02709"/>
    </source>
</evidence>
<dbReference type="Gene3D" id="3.90.550.10">
    <property type="entry name" value="Spore Coat Polysaccharide Biosynthesis Protein SpsA, Chain A"/>
    <property type="match status" value="1"/>
</dbReference>
<dbReference type="Pfam" id="PF02709">
    <property type="entry name" value="Glyco_transf_7C"/>
    <property type="match status" value="1"/>
</dbReference>
<evidence type="ECO:0000256" key="1">
    <source>
        <dbReference type="ARBA" id="ARBA00022679"/>
    </source>
</evidence>
<feature type="domain" description="Galactosyltransferase C-terminal" evidence="2">
    <location>
        <begin position="163"/>
        <end position="217"/>
    </location>
</feature>
<proteinExistence type="predicted"/>
<sequence length="258" mass="30084">MEKSDLRDVTFIIPLRIDTVDRLENTLVILDFLLGSFHTRIKILEASRRNTGILQQLLPREVDYRFVEDLDAVFHRTKYINTLAATCETTYISLWDTDVIIPSSQIEAPMKRLREEKADFVTPFQDRFLDTSDILRDLYIQSGDIGLLEKQQGKMKALYTPNPVGGVFFAHRQAYVDAGMENERFYGWGREDGDRANRWKILGYRHQHVPGPLFHLSHERGLNSAFHSSSQNHKKMAELQKSLVMSKKELKREIESWR</sequence>
<dbReference type="GO" id="GO:0016740">
    <property type="term" value="F:transferase activity"/>
    <property type="evidence" value="ECO:0007669"/>
    <property type="project" value="UniProtKB-KW"/>
</dbReference>
<accession>A0A1M7PMT0</accession>
<dbReference type="RefSeq" id="WP_073095475.1">
    <property type="nucleotide sequence ID" value="NZ_FRCY01000009.1"/>
</dbReference>
<dbReference type="OrthoDB" id="7295299at2"/>
<dbReference type="STRING" id="388280.SAMN04488057_109171"/>
<dbReference type="SUPFAM" id="SSF53448">
    <property type="entry name" value="Nucleotide-diphospho-sugar transferases"/>
    <property type="match status" value="1"/>
</dbReference>
<dbReference type="EMBL" id="FRCY01000009">
    <property type="protein sequence ID" value="SHN18512.1"/>
    <property type="molecule type" value="Genomic_DNA"/>
</dbReference>
<dbReference type="Proteomes" id="UP000184513">
    <property type="component" value="Unassembled WGS sequence"/>
</dbReference>
<dbReference type="AlphaFoldDB" id="A0A1M7PMT0"/>
<dbReference type="InterPro" id="IPR029044">
    <property type="entry name" value="Nucleotide-diphossugar_trans"/>
</dbReference>
<keyword evidence="4" id="KW-1185">Reference proteome</keyword>